<keyword evidence="5 8" id="KW-0812">Transmembrane</keyword>
<comment type="subcellular location">
    <subcellularLocation>
        <location evidence="1">Cell membrane</location>
        <topology evidence="1">Multi-pass membrane protein</topology>
    </subcellularLocation>
</comment>
<feature type="transmembrane region" description="Helical" evidence="8">
    <location>
        <begin position="306"/>
        <end position="324"/>
    </location>
</feature>
<keyword evidence="6 8" id="KW-1133">Transmembrane helix</keyword>
<dbReference type="InterPro" id="IPR038731">
    <property type="entry name" value="RgtA/B/C-like"/>
</dbReference>
<evidence type="ECO:0000256" key="6">
    <source>
        <dbReference type="ARBA" id="ARBA00022989"/>
    </source>
</evidence>
<dbReference type="InterPro" id="IPR050297">
    <property type="entry name" value="LipidA_mod_glycosyltrf_83"/>
</dbReference>
<keyword evidence="2" id="KW-1003">Cell membrane</keyword>
<feature type="transmembrane region" description="Helical" evidence="8">
    <location>
        <begin position="125"/>
        <end position="142"/>
    </location>
</feature>
<feature type="transmembrane region" description="Helical" evidence="8">
    <location>
        <begin position="148"/>
        <end position="165"/>
    </location>
</feature>
<accession>A0A0G0T683</accession>
<dbReference type="PANTHER" id="PTHR33908">
    <property type="entry name" value="MANNOSYLTRANSFERASE YKCB-RELATED"/>
    <property type="match status" value="1"/>
</dbReference>
<evidence type="ECO:0000259" key="9">
    <source>
        <dbReference type="Pfam" id="PF13231"/>
    </source>
</evidence>
<dbReference type="Proteomes" id="UP000034881">
    <property type="component" value="Unassembled WGS sequence"/>
</dbReference>
<evidence type="ECO:0000313" key="11">
    <source>
        <dbReference type="Proteomes" id="UP000034881"/>
    </source>
</evidence>
<sequence length="540" mass="62202">MKKLFSMDFKLDFRILIMLIVSLTILTRFLYLNLVPPHLSNDEISIAYDAYSVSKTLRDGHNRFLPLSFQSHNTYKAPLTAYLTIPTISIFGNTDFAARAPSALLGSLTILILGLLVFELTKNKSLSLLSSFALSISPIHILASRMAYEANIALFFFTSGIYLFFLSLKKNNVVIILLTFISFALSLYGYHAEWVFTPFIIGVLLILNRKQITNRKLYFLGIILFLILITPLILDSINNLQNTTRAGTENILKEPYLAKKLEDPSFLFWQKLAFILQAIWEKYSLYFNLSYLFFTGYNLLPQGDPFQIGVFLFPFLPFFIFGIIKTRLLFKEQTKFIYTLLITTPITASLTTGPQSTSRNLITVIPISIICSIGILIFWRSVNIIWKIIFIIVLTVSFIFFLAVFYYHFPKDHAEGFQYGYKQMALFIKPKYKEFKQIIIDPRFGPGNIYSGLPSVYIPYNTNLDPQRILESKSNREGTFFDKYQIREISWERENIAEAILYIVPASNIPPAQSQLKKIHTITLPNLTPAFYLYIMEINE</sequence>
<evidence type="ECO:0000256" key="7">
    <source>
        <dbReference type="ARBA" id="ARBA00023136"/>
    </source>
</evidence>
<dbReference type="GO" id="GO:0016763">
    <property type="term" value="F:pentosyltransferase activity"/>
    <property type="evidence" value="ECO:0007669"/>
    <property type="project" value="TreeGrafter"/>
</dbReference>
<evidence type="ECO:0000256" key="4">
    <source>
        <dbReference type="ARBA" id="ARBA00022679"/>
    </source>
</evidence>
<dbReference type="GO" id="GO:0005886">
    <property type="term" value="C:plasma membrane"/>
    <property type="evidence" value="ECO:0007669"/>
    <property type="project" value="UniProtKB-SubCell"/>
</dbReference>
<dbReference type="GO" id="GO:0009103">
    <property type="term" value="P:lipopolysaccharide biosynthetic process"/>
    <property type="evidence" value="ECO:0007669"/>
    <property type="project" value="UniProtKB-ARBA"/>
</dbReference>
<reference evidence="10 11" key="1">
    <citation type="journal article" date="2015" name="Nature">
        <title>rRNA introns, odd ribosomes, and small enigmatic genomes across a large radiation of phyla.</title>
        <authorList>
            <person name="Brown C.T."/>
            <person name="Hug L.A."/>
            <person name="Thomas B.C."/>
            <person name="Sharon I."/>
            <person name="Castelle C.J."/>
            <person name="Singh A."/>
            <person name="Wilkins M.J."/>
            <person name="Williams K.H."/>
            <person name="Banfield J.F."/>
        </authorList>
    </citation>
    <scope>NUCLEOTIDE SEQUENCE [LARGE SCALE GENOMIC DNA]</scope>
</reference>
<dbReference type="Pfam" id="PF13231">
    <property type="entry name" value="PMT_2"/>
    <property type="match status" value="1"/>
</dbReference>
<comment type="caution">
    <text evidence="10">The sequence shown here is derived from an EMBL/GenBank/DDBJ whole genome shotgun (WGS) entry which is preliminary data.</text>
</comment>
<keyword evidence="3" id="KW-0328">Glycosyltransferase</keyword>
<name>A0A0G0T683_9BACT</name>
<proteinExistence type="predicted"/>
<evidence type="ECO:0000256" key="5">
    <source>
        <dbReference type="ARBA" id="ARBA00022692"/>
    </source>
</evidence>
<keyword evidence="7 8" id="KW-0472">Membrane</keyword>
<dbReference type="AlphaFoldDB" id="A0A0G0T683"/>
<feature type="domain" description="Glycosyltransferase RgtA/B/C/D-like" evidence="9">
    <location>
        <begin position="76"/>
        <end position="233"/>
    </location>
</feature>
<keyword evidence="4" id="KW-0808">Transferase</keyword>
<feature type="transmembrane region" description="Helical" evidence="8">
    <location>
        <begin position="361"/>
        <end position="379"/>
    </location>
</feature>
<feature type="transmembrane region" description="Helical" evidence="8">
    <location>
        <begin position="194"/>
        <end position="210"/>
    </location>
</feature>
<feature type="transmembrane region" description="Helical" evidence="8">
    <location>
        <begin position="12"/>
        <end position="31"/>
    </location>
</feature>
<feature type="transmembrane region" description="Helical" evidence="8">
    <location>
        <begin position="388"/>
        <end position="409"/>
    </location>
</feature>
<feature type="transmembrane region" description="Helical" evidence="8">
    <location>
        <begin position="172"/>
        <end position="188"/>
    </location>
</feature>
<dbReference type="PANTHER" id="PTHR33908:SF11">
    <property type="entry name" value="MEMBRANE PROTEIN"/>
    <property type="match status" value="1"/>
</dbReference>
<feature type="transmembrane region" description="Helical" evidence="8">
    <location>
        <begin position="96"/>
        <end position="118"/>
    </location>
</feature>
<evidence type="ECO:0000256" key="3">
    <source>
        <dbReference type="ARBA" id="ARBA00022676"/>
    </source>
</evidence>
<organism evidence="10 11">
    <name type="scientific">Candidatus Daviesbacteria bacterium GW2011_GWC2_40_12</name>
    <dbReference type="NCBI Taxonomy" id="1618431"/>
    <lineage>
        <taxon>Bacteria</taxon>
        <taxon>Candidatus Daviesiibacteriota</taxon>
    </lineage>
</organism>
<protein>
    <recommendedName>
        <fullName evidence="9">Glycosyltransferase RgtA/B/C/D-like domain-containing protein</fullName>
    </recommendedName>
</protein>
<gene>
    <name evidence="10" type="ORF">UT77_C0001G0076</name>
</gene>
<evidence type="ECO:0000256" key="8">
    <source>
        <dbReference type="SAM" id="Phobius"/>
    </source>
</evidence>
<feature type="transmembrane region" description="Helical" evidence="8">
    <location>
        <begin position="336"/>
        <end position="355"/>
    </location>
</feature>
<feature type="transmembrane region" description="Helical" evidence="8">
    <location>
        <begin position="217"/>
        <end position="234"/>
    </location>
</feature>
<evidence type="ECO:0000256" key="1">
    <source>
        <dbReference type="ARBA" id="ARBA00004651"/>
    </source>
</evidence>
<dbReference type="EMBL" id="LBYB01000001">
    <property type="protein sequence ID" value="KKR42625.1"/>
    <property type="molecule type" value="Genomic_DNA"/>
</dbReference>
<evidence type="ECO:0000313" key="10">
    <source>
        <dbReference type="EMBL" id="KKR42625.1"/>
    </source>
</evidence>
<evidence type="ECO:0000256" key="2">
    <source>
        <dbReference type="ARBA" id="ARBA00022475"/>
    </source>
</evidence>